<dbReference type="EMBL" id="JAFHKP010000026">
    <property type="protein sequence ID" value="KAG5476785.1"/>
    <property type="molecule type" value="Genomic_DNA"/>
</dbReference>
<dbReference type="KEGG" id="lenr:94171195"/>
<comment type="caution">
    <text evidence="2">The sequence shown here is derived from an EMBL/GenBank/DDBJ whole genome shotgun (WGS) entry which is preliminary data.</text>
</comment>
<dbReference type="GeneID" id="94171195"/>
<protein>
    <submittedName>
        <fullName evidence="2">Uncharacterized protein</fullName>
    </submittedName>
</protein>
<dbReference type="OrthoDB" id="269639at2759"/>
<dbReference type="AlphaFoldDB" id="A0A836HH70"/>
<reference evidence="2 3" key="1">
    <citation type="submission" date="2021-02" db="EMBL/GenBank/DDBJ databases">
        <title>Leishmania (Mundinia) enrietti genome sequencing and assembly.</title>
        <authorList>
            <person name="Almutairi H."/>
            <person name="Gatherer D."/>
        </authorList>
    </citation>
    <scope>NUCLEOTIDE SEQUENCE [LARGE SCALE GENOMIC DNA]</scope>
    <source>
        <strain evidence="2">CUR178</strain>
    </source>
</reference>
<evidence type="ECO:0000313" key="2">
    <source>
        <dbReference type="EMBL" id="KAG5476785.1"/>
    </source>
</evidence>
<proteinExistence type="predicted"/>
<organism evidence="2 3">
    <name type="scientific">Leishmania enriettii</name>
    <dbReference type="NCBI Taxonomy" id="5663"/>
    <lineage>
        <taxon>Eukaryota</taxon>
        <taxon>Discoba</taxon>
        <taxon>Euglenozoa</taxon>
        <taxon>Kinetoplastea</taxon>
        <taxon>Metakinetoplastina</taxon>
        <taxon>Trypanosomatida</taxon>
        <taxon>Trypanosomatidae</taxon>
        <taxon>Leishmaniinae</taxon>
        <taxon>Leishmania</taxon>
    </lineage>
</organism>
<dbReference type="Proteomes" id="UP000674179">
    <property type="component" value="Chromosome 26"/>
</dbReference>
<evidence type="ECO:0000256" key="1">
    <source>
        <dbReference type="SAM" id="MobiDB-lite"/>
    </source>
</evidence>
<name>A0A836HH70_LEIEN</name>
<feature type="region of interest" description="Disordered" evidence="1">
    <location>
        <begin position="68"/>
        <end position="93"/>
    </location>
</feature>
<dbReference type="RefSeq" id="XP_067692251.1">
    <property type="nucleotide sequence ID" value="XM_067835685.1"/>
</dbReference>
<sequence>MGRSNNQLRRSAKAHGRPFIPKMVKNKVRNENRRMKIMAVKKDPRLRKKLSYDKVHTKSGAIKRRKFQSGGFNHSGRFGKAAGAKRNAAKGAN</sequence>
<feature type="compositionally biased region" description="Low complexity" evidence="1">
    <location>
        <begin position="79"/>
        <end position="93"/>
    </location>
</feature>
<evidence type="ECO:0000313" key="3">
    <source>
        <dbReference type="Proteomes" id="UP000674179"/>
    </source>
</evidence>
<gene>
    <name evidence="2" type="ORF">CUR178_03970</name>
</gene>
<keyword evidence="3" id="KW-1185">Reference proteome</keyword>
<accession>A0A836HH70</accession>